<evidence type="ECO:0000313" key="6">
    <source>
        <dbReference type="EMBL" id="HJF84323.1"/>
    </source>
</evidence>
<dbReference type="SUPFAM" id="SSF53335">
    <property type="entry name" value="S-adenosyl-L-methionine-dependent methyltransferases"/>
    <property type="match status" value="1"/>
</dbReference>
<dbReference type="Pfam" id="PF12847">
    <property type="entry name" value="Methyltransf_18"/>
    <property type="match status" value="1"/>
</dbReference>
<reference evidence="6" key="1">
    <citation type="journal article" date="2021" name="PeerJ">
        <title>Extensive microbial diversity within the chicken gut microbiome revealed by metagenomics and culture.</title>
        <authorList>
            <person name="Gilroy R."/>
            <person name="Ravi A."/>
            <person name="Getino M."/>
            <person name="Pursley I."/>
            <person name="Horton D.L."/>
            <person name="Alikhan N.F."/>
            <person name="Baker D."/>
            <person name="Gharbi K."/>
            <person name="Hall N."/>
            <person name="Watson M."/>
            <person name="Adriaenssens E.M."/>
            <person name="Foster-Nyarko E."/>
            <person name="Jarju S."/>
            <person name="Secka A."/>
            <person name="Antonio M."/>
            <person name="Oren A."/>
            <person name="Chaudhuri R.R."/>
            <person name="La Ragione R."/>
            <person name="Hildebrand F."/>
            <person name="Pallen M.J."/>
        </authorList>
    </citation>
    <scope>NUCLEOTIDE SEQUENCE</scope>
    <source>
        <strain evidence="6">7318</strain>
    </source>
</reference>
<dbReference type="AlphaFoldDB" id="A0A921HLE3"/>
<evidence type="ECO:0000256" key="4">
    <source>
        <dbReference type="ARBA" id="ARBA00022679"/>
    </source>
</evidence>
<evidence type="ECO:0000256" key="3">
    <source>
        <dbReference type="ARBA" id="ARBA00022603"/>
    </source>
</evidence>
<dbReference type="CDD" id="cd02440">
    <property type="entry name" value="AdoMet_MTases"/>
    <property type="match status" value="1"/>
</dbReference>
<dbReference type="Proteomes" id="UP000780768">
    <property type="component" value="Unassembled WGS sequence"/>
</dbReference>
<keyword evidence="2" id="KW-0169">Cobalamin biosynthesis</keyword>
<dbReference type="PANTHER" id="PTHR43182">
    <property type="entry name" value="COBALT-PRECORRIN-6B C(15)-METHYLTRANSFERASE (DECARBOXYLATING)"/>
    <property type="match status" value="1"/>
</dbReference>
<dbReference type="GO" id="GO:0032259">
    <property type="term" value="P:methylation"/>
    <property type="evidence" value="ECO:0007669"/>
    <property type="project" value="UniProtKB-KW"/>
</dbReference>
<evidence type="ECO:0000256" key="2">
    <source>
        <dbReference type="ARBA" id="ARBA00022573"/>
    </source>
</evidence>
<gene>
    <name evidence="6" type="primary">cbiT</name>
    <name evidence="6" type="ORF">K8V65_01470</name>
</gene>
<evidence type="ECO:0000313" key="7">
    <source>
        <dbReference type="Proteomes" id="UP000780768"/>
    </source>
</evidence>
<organism evidence="6 7">
    <name type="scientific">Megamonas hypermegale</name>
    <dbReference type="NCBI Taxonomy" id="158847"/>
    <lineage>
        <taxon>Bacteria</taxon>
        <taxon>Bacillati</taxon>
        <taxon>Bacillota</taxon>
        <taxon>Negativicutes</taxon>
        <taxon>Selenomonadales</taxon>
        <taxon>Selenomonadaceae</taxon>
        <taxon>Megamonas</taxon>
    </lineage>
</organism>
<dbReference type="InterPro" id="IPR050714">
    <property type="entry name" value="Cobalamin_biosynth_MTase"/>
</dbReference>
<keyword evidence="3" id="KW-0489">Methyltransferase</keyword>
<dbReference type="Gene3D" id="3.40.50.150">
    <property type="entry name" value="Vaccinia Virus protein VP39"/>
    <property type="match status" value="1"/>
</dbReference>
<dbReference type="GO" id="GO:0009236">
    <property type="term" value="P:cobalamin biosynthetic process"/>
    <property type="evidence" value="ECO:0007669"/>
    <property type="project" value="UniProtKB-KW"/>
</dbReference>
<dbReference type="GO" id="GO:0008276">
    <property type="term" value="F:protein methyltransferase activity"/>
    <property type="evidence" value="ECO:0007669"/>
    <property type="project" value="InterPro"/>
</dbReference>
<dbReference type="InterPro" id="IPR014008">
    <property type="entry name" value="Cbl_synth_MTase_CbiT"/>
</dbReference>
<protein>
    <submittedName>
        <fullName evidence="6">Precorrin-6Y C5,15-methyltransferase (Decarboxylating) subunit CbiT</fullName>
    </submittedName>
</protein>
<comment type="caution">
    <text evidence="6">The sequence shown here is derived from an EMBL/GenBank/DDBJ whole genome shotgun (WGS) entry which is preliminary data.</text>
</comment>
<keyword evidence="4" id="KW-0808">Transferase</keyword>
<reference evidence="6" key="2">
    <citation type="submission" date="2021-09" db="EMBL/GenBank/DDBJ databases">
        <authorList>
            <person name="Gilroy R."/>
        </authorList>
    </citation>
    <scope>NUCLEOTIDE SEQUENCE</scope>
    <source>
        <strain evidence="6">7318</strain>
    </source>
</reference>
<name>A0A921HLE3_9FIRM</name>
<evidence type="ECO:0000256" key="1">
    <source>
        <dbReference type="ARBA" id="ARBA00004953"/>
    </source>
</evidence>
<proteinExistence type="predicted"/>
<keyword evidence="5" id="KW-0949">S-adenosyl-L-methionine</keyword>
<dbReference type="InterPro" id="IPR029063">
    <property type="entry name" value="SAM-dependent_MTases_sf"/>
</dbReference>
<evidence type="ECO:0000256" key="5">
    <source>
        <dbReference type="ARBA" id="ARBA00022691"/>
    </source>
</evidence>
<comment type="pathway">
    <text evidence="1">Cofactor biosynthesis; adenosylcobalamin biosynthesis.</text>
</comment>
<accession>A0A921HLE3</accession>
<dbReference type="EMBL" id="DYVR01000043">
    <property type="protein sequence ID" value="HJF84323.1"/>
    <property type="molecule type" value="Genomic_DNA"/>
</dbReference>
<sequence length="195" mass="21536">MNLPGISDDLFIRDKVPMTKEEIRVLTMCKAKIRPDSIIWDIGAGTGSLSIEAAMLAPQGRVYAVEKKDLAVELLQKNIAKFALQDKIEVIQANAPQGLENLPDCDVVFIGGSGSNMFAILDEIDTKLQTGGRIVVNAVTVQTIAQITEYMTQKENYTYEAVHVQVNRLRKVGAYDMFNAQNPVYIVTCVKGDKK</sequence>
<dbReference type="NCBIfam" id="TIGR02469">
    <property type="entry name" value="CbiT"/>
    <property type="match status" value="1"/>
</dbReference>
<dbReference type="PANTHER" id="PTHR43182:SF1">
    <property type="entry name" value="COBALT-PRECORRIN-7 C(5)-METHYLTRANSFERASE"/>
    <property type="match status" value="1"/>
</dbReference>